<dbReference type="EMBL" id="HE663493">
    <property type="protein sequence ID" value="CCG08482.1"/>
    <property type="molecule type" value="Genomic_DNA"/>
</dbReference>
<name>H6SKG7_PARPM</name>
<keyword evidence="7" id="KW-1185">Reference proteome</keyword>
<organism evidence="6 7">
    <name type="scientific">Pararhodospirillum photometricum DSM 122</name>
    <dbReference type="NCBI Taxonomy" id="1150469"/>
    <lineage>
        <taxon>Bacteria</taxon>
        <taxon>Pseudomonadati</taxon>
        <taxon>Pseudomonadota</taxon>
        <taxon>Alphaproteobacteria</taxon>
        <taxon>Rhodospirillales</taxon>
        <taxon>Rhodospirillaceae</taxon>
        <taxon>Pararhodospirillum</taxon>
    </lineage>
</organism>
<dbReference type="InterPro" id="IPR014746">
    <property type="entry name" value="Gln_synth/guanido_kin_cat_dom"/>
</dbReference>
<dbReference type="PANTHER" id="PTHR43785">
    <property type="entry name" value="GAMMA-GLUTAMYLPUTRESCINE SYNTHETASE"/>
    <property type="match status" value="1"/>
</dbReference>
<dbReference type="GO" id="GO:0004356">
    <property type="term" value="F:glutamine synthetase activity"/>
    <property type="evidence" value="ECO:0007669"/>
    <property type="project" value="InterPro"/>
</dbReference>
<dbReference type="KEGG" id="rpm:RSPPHO_01856"/>
<protein>
    <submittedName>
        <fullName evidence="6">Gamma-glutamylputrescine synthetase</fullName>
        <ecNumber evidence="6">6.3.1.11</ecNumber>
    </submittedName>
</protein>
<dbReference type="STRING" id="1150469.RSPPHO_01856"/>
<feature type="domain" description="GS catalytic" evidence="5">
    <location>
        <begin position="132"/>
        <end position="468"/>
    </location>
</feature>
<evidence type="ECO:0000313" key="6">
    <source>
        <dbReference type="EMBL" id="CCG08482.1"/>
    </source>
</evidence>
<dbReference type="Gene3D" id="3.30.590.10">
    <property type="entry name" value="Glutamine synthetase/guanido kinase, catalytic domain"/>
    <property type="match status" value="1"/>
</dbReference>
<evidence type="ECO:0000313" key="7">
    <source>
        <dbReference type="Proteomes" id="UP000033220"/>
    </source>
</evidence>
<comment type="cofactor">
    <cofactor evidence="1">
        <name>Mg(2+)</name>
        <dbReference type="ChEBI" id="CHEBI:18420"/>
    </cofactor>
</comment>
<dbReference type="Pfam" id="PF00120">
    <property type="entry name" value="Gln-synt_C"/>
    <property type="match status" value="1"/>
</dbReference>
<dbReference type="eggNOG" id="COG0174">
    <property type="taxonomic scope" value="Bacteria"/>
</dbReference>
<dbReference type="GO" id="GO:0006598">
    <property type="term" value="P:polyamine catabolic process"/>
    <property type="evidence" value="ECO:0007669"/>
    <property type="project" value="TreeGrafter"/>
</dbReference>
<evidence type="ECO:0000256" key="4">
    <source>
        <dbReference type="RuleBase" id="RU000384"/>
    </source>
</evidence>
<dbReference type="PATRIC" id="fig|1150469.3.peg.2088"/>
<accession>H6SKG7</accession>
<dbReference type="EC" id="6.3.1.11" evidence="6"/>
<dbReference type="GO" id="GO:0034024">
    <property type="term" value="F:glutamate-putrescine ligase activity"/>
    <property type="evidence" value="ECO:0007669"/>
    <property type="project" value="UniProtKB-EC"/>
</dbReference>
<keyword evidence="2 6" id="KW-0436">Ligase</keyword>
<dbReference type="SMART" id="SM01230">
    <property type="entry name" value="Gln-synt_C"/>
    <property type="match status" value="1"/>
</dbReference>
<dbReference type="SUPFAM" id="SSF54368">
    <property type="entry name" value="Glutamine synthetase, N-terminal domain"/>
    <property type="match status" value="1"/>
</dbReference>
<reference evidence="6 7" key="1">
    <citation type="submission" date="2012-02" db="EMBL/GenBank/DDBJ databases">
        <title>Shotgun genome sequence of Phaeospirillum photometricum DSM 122.</title>
        <authorList>
            <person name="Duquesne K."/>
            <person name="Sturgis J."/>
        </authorList>
    </citation>
    <scope>NUCLEOTIDE SEQUENCE [LARGE SCALE GENOMIC DNA]</scope>
    <source>
        <strain evidence="7">DSM122</strain>
    </source>
</reference>
<dbReference type="PROSITE" id="PS51987">
    <property type="entry name" value="GS_CATALYTIC"/>
    <property type="match status" value="1"/>
</dbReference>
<sequence length="468" mass="51574">MSVGENNKGAIMLPIGFSPAHVAAFFHRHPDIEILEAFVVDVNGVPRGKWIPRDRAEDVLVSGINLPRSILVLDVWGRDVDRAGLAHGTGDPDGLCLPVEGSLCPMPWVERPMAQVMLTMSDDDGLPFFADSRQLLDRVLDRYRALNLTPVVATELEFYLIDRHRTPLDPVRPPKSEHGRWQAWQTQVLSIAELHDNGPLLSDIADACRAMAVPADSTLRENGPGQFEINLKHVADALAAADHAVMLKRIVRGVAARHGLDATFMAKPYGDHEGSGMHIHFSLLDAEGKPVFAGPPDQANLSLRHAVGGVLKHMGDCMVLFAPHNNSYRRLWLSEHSPTVASWGYDNRNAAVRVVTSSPNASRLENRVPGADVNPYLAIAGLLASAHHGLVAEIEPPPPARPSDPVPDSQRLPVIWERTIERFASSSFIADYLGESFRSVFAATKRQELDEYRLRVTDVEYDAYLRTV</sequence>
<evidence type="ECO:0000256" key="3">
    <source>
        <dbReference type="PROSITE-ProRule" id="PRU01331"/>
    </source>
</evidence>
<dbReference type="InterPro" id="IPR036651">
    <property type="entry name" value="Gln_synt_N_sf"/>
</dbReference>
<dbReference type="HOGENOM" id="CLU_017290_0_0_5"/>
<gene>
    <name evidence="6" type="primary">puuA</name>
    <name evidence="6" type="ORF">RSPPHO_01856</name>
</gene>
<comment type="similarity">
    <text evidence="3 4">Belongs to the glutamine synthetase family.</text>
</comment>
<dbReference type="AlphaFoldDB" id="H6SKG7"/>
<evidence type="ECO:0000259" key="5">
    <source>
        <dbReference type="PROSITE" id="PS51987"/>
    </source>
</evidence>
<dbReference type="SUPFAM" id="SSF55931">
    <property type="entry name" value="Glutamine synthetase/guanido kinase"/>
    <property type="match status" value="1"/>
</dbReference>
<dbReference type="InterPro" id="IPR008146">
    <property type="entry name" value="Gln_synth_cat_dom"/>
</dbReference>
<evidence type="ECO:0000256" key="1">
    <source>
        <dbReference type="ARBA" id="ARBA00001946"/>
    </source>
</evidence>
<dbReference type="Gene3D" id="3.10.20.70">
    <property type="entry name" value="Glutamine synthetase, N-terminal domain"/>
    <property type="match status" value="1"/>
</dbReference>
<dbReference type="Proteomes" id="UP000033220">
    <property type="component" value="Chromosome DSM 122"/>
</dbReference>
<dbReference type="GO" id="GO:0006542">
    <property type="term" value="P:glutamine biosynthetic process"/>
    <property type="evidence" value="ECO:0007669"/>
    <property type="project" value="InterPro"/>
</dbReference>
<dbReference type="PANTHER" id="PTHR43785:SF12">
    <property type="entry name" value="TYPE-1 GLUTAMINE SYNTHETASE 2"/>
    <property type="match status" value="1"/>
</dbReference>
<evidence type="ECO:0000256" key="2">
    <source>
        <dbReference type="ARBA" id="ARBA00022598"/>
    </source>
</evidence>
<proteinExistence type="inferred from homology"/>